<dbReference type="Pfam" id="PF09994">
    <property type="entry name" value="T6SS_Tle1-like_cat"/>
    <property type="match status" value="1"/>
</dbReference>
<evidence type="ECO:0000259" key="2">
    <source>
        <dbReference type="Pfam" id="PF09994"/>
    </source>
</evidence>
<evidence type="ECO:0000313" key="4">
    <source>
        <dbReference type="Proteomes" id="UP000009328"/>
    </source>
</evidence>
<dbReference type="PANTHER" id="PTHR33840:SF2">
    <property type="entry name" value="TLE1 PHOSPHOLIPASE DOMAIN-CONTAINING PROTEIN"/>
    <property type="match status" value="1"/>
</dbReference>
<keyword evidence="4" id="KW-1185">Reference proteome</keyword>
<comment type="caution">
    <text evidence="3">The sequence shown here is derived from an EMBL/GenBank/DDBJ whole genome shotgun (WGS) entry which is preliminary data.</text>
</comment>
<evidence type="ECO:0000256" key="1">
    <source>
        <dbReference type="SAM" id="MobiDB-lite"/>
    </source>
</evidence>
<dbReference type="InParanoid" id="K0KN32"/>
<sequence length="733" mass="84715">MELRNRFDHSGKQQDTQEDTQEDYYQGVSHSGYQSGSSAVDSGVGMSKDLDLEQGGKRSDDVAEGKNIIICFDGTHNKFGPSPYTNLLKFFRMLNKDNPERQICYYQPGIGASMSVESESLFERYLSKQSIMDNLDAAIAFSLDQHIIDAYKYLVRFYRNGDKIYLFGFSRGAFTARVLSSMIDRVGLLNCGLEDLTESAWSIYSAWEYALQPSQPDYTTTLINEYKKTFSRETPPEIELLGLFDCVNSVGLIRDRLFPLSTKSGLVKNIRHAVSLDERRGKYRQNLIFPFSYKPSFFSLNSTEKNSSLNSKQISNNNSQSSIGSILTKHFGESSRERINDAKILLNDIELKLKETSKLSINNRLYKLTKSHKNQNLNQSTRSSLATIDKQKLLDGSYQEIWFPGNHGDVGGGFPPDVNGHFLSHIPLRWMFGQSITKGVLFQKQRLINFNKRYSSIDSMLSCNHDMLSFQPGTLTHSITIDETKTILELSQKIYKKSYIPEFISCGLDKETLTFEELLNNGAYLTSLKKIKSDLFTNDKNDNKIHIDDSNTKLSPELLHKLEDIFGHYKELPKTPIQGFDGRGRSNFLQTLIWWFVELIPIGTKIEDEDDHWKNVYIPNFGRSRSVPQYSKLHWSIYWRLKYCFDYNPSNLPEYSKRIIDEYKDRNFIKPMKQSVDNNNDDDSNYEPIDQIIELIKKHNQQLKQDFDQWELENWEKVPDDLTFILEEYGYTS</sequence>
<dbReference type="PANTHER" id="PTHR33840">
    <property type="match status" value="1"/>
</dbReference>
<accession>K0KN32</accession>
<reference evidence="3 4" key="1">
    <citation type="journal article" date="2012" name="Eukaryot. Cell">
        <title>Draft genome sequence of Wickerhamomyces ciferrii NRRL Y-1031 F-60-10.</title>
        <authorList>
            <person name="Schneider J."/>
            <person name="Andrea H."/>
            <person name="Blom J."/>
            <person name="Jaenicke S."/>
            <person name="Ruckert C."/>
            <person name="Schorsch C."/>
            <person name="Szczepanowski R."/>
            <person name="Farwick M."/>
            <person name="Goesmann A."/>
            <person name="Puhler A."/>
            <person name="Schaffer S."/>
            <person name="Tauch A."/>
            <person name="Kohler T."/>
            <person name="Brinkrolf K."/>
        </authorList>
    </citation>
    <scope>NUCLEOTIDE SEQUENCE [LARGE SCALE GENOMIC DNA]</scope>
    <source>
        <strain evidence="4">ATCC 14091 / BCRC 22168 / CBS 111 / JCM 3599 / NBRC 0793 / NRRL Y-1031 F-60-10</strain>
    </source>
</reference>
<name>K0KN32_WICCF</name>
<feature type="compositionally biased region" description="Basic and acidic residues" evidence="1">
    <location>
        <begin position="1"/>
        <end position="12"/>
    </location>
</feature>
<gene>
    <name evidence="3" type="ORF">BN7_3170</name>
</gene>
<feature type="compositionally biased region" description="Polar residues" evidence="1">
    <location>
        <begin position="28"/>
        <end position="40"/>
    </location>
</feature>
<proteinExistence type="predicted"/>
<dbReference type="HOGENOM" id="CLU_005049_0_3_1"/>
<dbReference type="AlphaFoldDB" id="K0KN32"/>
<dbReference type="STRING" id="1206466.K0KN32"/>
<dbReference type="eggNOG" id="ENOG502QPR9">
    <property type="taxonomic scope" value="Eukaryota"/>
</dbReference>
<dbReference type="InterPro" id="IPR029058">
    <property type="entry name" value="AB_hydrolase_fold"/>
</dbReference>
<feature type="region of interest" description="Disordered" evidence="1">
    <location>
        <begin position="1"/>
        <end position="59"/>
    </location>
</feature>
<dbReference type="FunCoup" id="K0KN32">
    <property type="interactions" value="29"/>
</dbReference>
<dbReference type="InterPro" id="IPR018712">
    <property type="entry name" value="Tle1-like_cat"/>
</dbReference>
<organism evidence="3 4">
    <name type="scientific">Wickerhamomyces ciferrii (strain ATCC 14091 / BCRC 22168 / CBS 111 / JCM 3599 / NBRC 0793 / NRRL Y-1031 F-60-10)</name>
    <name type="common">Yeast</name>
    <name type="synonym">Pichia ciferrii</name>
    <dbReference type="NCBI Taxonomy" id="1206466"/>
    <lineage>
        <taxon>Eukaryota</taxon>
        <taxon>Fungi</taxon>
        <taxon>Dikarya</taxon>
        <taxon>Ascomycota</taxon>
        <taxon>Saccharomycotina</taxon>
        <taxon>Saccharomycetes</taxon>
        <taxon>Phaffomycetales</taxon>
        <taxon>Wickerhamomycetaceae</taxon>
        <taxon>Wickerhamomyces</taxon>
    </lineage>
</organism>
<evidence type="ECO:0000313" key="3">
    <source>
        <dbReference type="EMBL" id="CCH43617.1"/>
    </source>
</evidence>
<feature type="domain" description="T6SS Phospholipase effector Tle1-like catalytic" evidence="2">
    <location>
        <begin position="66"/>
        <end position="433"/>
    </location>
</feature>
<dbReference type="Proteomes" id="UP000009328">
    <property type="component" value="Unassembled WGS sequence"/>
</dbReference>
<dbReference type="SUPFAM" id="SSF53474">
    <property type="entry name" value="alpha/beta-Hydrolases"/>
    <property type="match status" value="1"/>
</dbReference>
<dbReference type="EMBL" id="CAIF01000085">
    <property type="protein sequence ID" value="CCH43617.1"/>
    <property type="molecule type" value="Genomic_DNA"/>
</dbReference>
<feature type="compositionally biased region" description="Basic and acidic residues" evidence="1">
    <location>
        <begin position="48"/>
        <end position="59"/>
    </location>
</feature>
<protein>
    <recommendedName>
        <fullName evidence="2">T6SS Phospholipase effector Tle1-like catalytic domain-containing protein</fullName>
    </recommendedName>
</protein>